<gene>
    <name evidence="1" type="ORF">T265_08265</name>
</gene>
<dbReference type="AlphaFoldDB" id="A0A075A8X6"/>
<accession>A0A075A8X6</accession>
<proteinExistence type="predicted"/>
<dbReference type="KEGG" id="ovi:T265_08265"/>
<protein>
    <recommendedName>
        <fullName evidence="3">Reverse transcriptase domain-containing protein</fullName>
    </recommendedName>
</protein>
<dbReference type="RefSeq" id="XP_009172277.1">
    <property type="nucleotide sequence ID" value="XM_009174013.1"/>
</dbReference>
<evidence type="ECO:0000313" key="1">
    <source>
        <dbReference type="EMBL" id="KER23969.1"/>
    </source>
</evidence>
<dbReference type="Proteomes" id="UP000054324">
    <property type="component" value="Unassembled WGS sequence"/>
</dbReference>
<name>A0A075A8X6_OPIVI</name>
<keyword evidence="2" id="KW-1185">Reference proteome</keyword>
<dbReference type="CTD" id="20322444"/>
<reference evidence="1 2" key="1">
    <citation type="submission" date="2013-11" db="EMBL/GenBank/DDBJ databases">
        <title>Opisthorchis viverrini - life in the bile duct.</title>
        <authorList>
            <person name="Young N.D."/>
            <person name="Nagarajan N."/>
            <person name="Lin S.J."/>
            <person name="Korhonen P.K."/>
            <person name="Jex A.R."/>
            <person name="Hall R.S."/>
            <person name="Safavi-Hemami H."/>
            <person name="Kaewkong W."/>
            <person name="Bertrand D."/>
            <person name="Gao S."/>
            <person name="Seet Q."/>
            <person name="Wongkham S."/>
            <person name="Teh B.T."/>
            <person name="Wongkham C."/>
            <person name="Intapan P.M."/>
            <person name="Maleewong W."/>
            <person name="Yang X."/>
            <person name="Hu M."/>
            <person name="Wang Z."/>
            <person name="Hofmann A."/>
            <person name="Sternberg P.W."/>
            <person name="Tan P."/>
            <person name="Wang J."/>
            <person name="Gasser R.B."/>
        </authorList>
    </citation>
    <scope>NUCLEOTIDE SEQUENCE [LARGE SCALE GENOMIC DNA]</scope>
</reference>
<evidence type="ECO:0000313" key="2">
    <source>
        <dbReference type="Proteomes" id="UP000054324"/>
    </source>
</evidence>
<dbReference type="EMBL" id="KL596828">
    <property type="protein sequence ID" value="KER23969.1"/>
    <property type="molecule type" value="Genomic_DNA"/>
</dbReference>
<dbReference type="GeneID" id="20322444"/>
<evidence type="ECO:0008006" key="3">
    <source>
        <dbReference type="Google" id="ProtNLM"/>
    </source>
</evidence>
<sequence length="258" mass="28568">MEGLQTPGVQMACDEKLVDLEYADDIVLIFGENAQVFLDELIKVIPLVSSFGMHFTPTKCKVMFGDVRSLNTPLTIQGEVLEVVERFTCLGSCISSDCSVTDEQTHPDSADSLRVKHHFGTHTYILEAALSRKVACLWTSIPRTAVTPFWWCLAAMSPEGSTRAGILSGCPSLDRGIREAEVGFEPRTCRSVNSRSDHLGHLASEQLANSGLVFQKETECAAPGRLMIQLIRYLRYHDRLWDDQVEHKVDGNPGTVPT</sequence>
<dbReference type="OrthoDB" id="425014at2759"/>
<organism evidence="1 2">
    <name type="scientific">Opisthorchis viverrini</name>
    <name type="common">Southeast Asian liver fluke</name>
    <dbReference type="NCBI Taxonomy" id="6198"/>
    <lineage>
        <taxon>Eukaryota</taxon>
        <taxon>Metazoa</taxon>
        <taxon>Spiralia</taxon>
        <taxon>Lophotrochozoa</taxon>
        <taxon>Platyhelminthes</taxon>
        <taxon>Trematoda</taxon>
        <taxon>Digenea</taxon>
        <taxon>Opisthorchiida</taxon>
        <taxon>Opisthorchiata</taxon>
        <taxon>Opisthorchiidae</taxon>
        <taxon>Opisthorchis</taxon>
    </lineage>
</organism>